<dbReference type="GO" id="GO:0003998">
    <property type="term" value="F:acylphosphatase activity"/>
    <property type="evidence" value="ECO:0007669"/>
    <property type="project" value="UniProtKB-EC"/>
</dbReference>
<dbReference type="Gene3D" id="3.30.70.100">
    <property type="match status" value="1"/>
</dbReference>
<gene>
    <name evidence="7" type="ORF">A3C12_00450</name>
</gene>
<feature type="domain" description="Acylphosphatase-like" evidence="6">
    <location>
        <begin position="4"/>
        <end position="91"/>
    </location>
</feature>
<comment type="catalytic activity">
    <reaction evidence="3 4">
        <text>an acyl phosphate + H2O = a carboxylate + phosphate + H(+)</text>
        <dbReference type="Rhea" id="RHEA:14965"/>
        <dbReference type="ChEBI" id="CHEBI:15377"/>
        <dbReference type="ChEBI" id="CHEBI:15378"/>
        <dbReference type="ChEBI" id="CHEBI:29067"/>
        <dbReference type="ChEBI" id="CHEBI:43474"/>
        <dbReference type="ChEBI" id="CHEBI:59918"/>
        <dbReference type="EC" id="3.6.1.7"/>
    </reaction>
</comment>
<organism evidence="7 8">
    <name type="scientific">Candidatus Sungbacteria bacterium RIFCSPHIGHO2_02_FULL_49_20</name>
    <dbReference type="NCBI Taxonomy" id="1802272"/>
    <lineage>
        <taxon>Bacteria</taxon>
        <taxon>Candidatus Sungiibacteriota</taxon>
    </lineage>
</organism>
<dbReference type="PANTHER" id="PTHR47268:SF4">
    <property type="entry name" value="ACYLPHOSPHATASE"/>
    <property type="match status" value="1"/>
</dbReference>
<dbReference type="EC" id="3.6.1.7" evidence="2 4"/>
<dbReference type="InterPro" id="IPR001792">
    <property type="entry name" value="Acylphosphatase-like_dom"/>
</dbReference>
<sequence length="93" mass="10581">MVKRLEARVCGRVQVVMFRDFTRRIAQKLGLTGFVHNETDGSVWVVAEGEEAALNLLLAKLNRGPIFARVEDVEIEWKSPGGRFKDFVIDYSQ</sequence>
<name>A0A1G2KS25_9BACT</name>
<protein>
    <recommendedName>
        <fullName evidence="2 4">acylphosphatase</fullName>
        <ecNumber evidence="2 4">3.6.1.7</ecNumber>
    </recommendedName>
</protein>
<dbReference type="AlphaFoldDB" id="A0A1G2KS25"/>
<dbReference type="PANTHER" id="PTHR47268">
    <property type="entry name" value="ACYLPHOSPHATASE"/>
    <property type="match status" value="1"/>
</dbReference>
<keyword evidence="4" id="KW-0378">Hydrolase</keyword>
<reference evidence="7 8" key="1">
    <citation type="journal article" date="2016" name="Nat. Commun.">
        <title>Thousands of microbial genomes shed light on interconnected biogeochemical processes in an aquifer system.</title>
        <authorList>
            <person name="Anantharaman K."/>
            <person name="Brown C.T."/>
            <person name="Hug L.A."/>
            <person name="Sharon I."/>
            <person name="Castelle C.J."/>
            <person name="Probst A.J."/>
            <person name="Thomas B.C."/>
            <person name="Singh A."/>
            <person name="Wilkins M.J."/>
            <person name="Karaoz U."/>
            <person name="Brodie E.L."/>
            <person name="Williams K.H."/>
            <person name="Hubbard S.S."/>
            <person name="Banfield J.F."/>
        </authorList>
    </citation>
    <scope>NUCLEOTIDE SEQUENCE [LARGE SCALE GENOMIC DNA]</scope>
</reference>
<evidence type="ECO:0000313" key="8">
    <source>
        <dbReference type="Proteomes" id="UP000178710"/>
    </source>
</evidence>
<dbReference type="PROSITE" id="PS51160">
    <property type="entry name" value="ACYLPHOSPHATASE_3"/>
    <property type="match status" value="1"/>
</dbReference>
<dbReference type="InterPro" id="IPR036046">
    <property type="entry name" value="Acylphosphatase-like_dom_sf"/>
</dbReference>
<evidence type="ECO:0000256" key="3">
    <source>
        <dbReference type="ARBA" id="ARBA00047645"/>
    </source>
</evidence>
<dbReference type="EMBL" id="MHQK01000028">
    <property type="protein sequence ID" value="OHA01382.1"/>
    <property type="molecule type" value="Genomic_DNA"/>
</dbReference>
<proteinExistence type="inferred from homology"/>
<feature type="active site" evidence="4">
    <location>
        <position position="37"/>
    </location>
</feature>
<dbReference type="InterPro" id="IPR020456">
    <property type="entry name" value="Acylphosphatase"/>
</dbReference>
<evidence type="ECO:0000256" key="5">
    <source>
        <dbReference type="RuleBase" id="RU004168"/>
    </source>
</evidence>
<feature type="active site" evidence="4">
    <location>
        <position position="19"/>
    </location>
</feature>
<accession>A0A1G2KS25</accession>
<evidence type="ECO:0000256" key="4">
    <source>
        <dbReference type="PROSITE-ProRule" id="PRU00520"/>
    </source>
</evidence>
<evidence type="ECO:0000259" key="6">
    <source>
        <dbReference type="PROSITE" id="PS51160"/>
    </source>
</evidence>
<evidence type="ECO:0000313" key="7">
    <source>
        <dbReference type="EMBL" id="OHA01382.1"/>
    </source>
</evidence>
<comment type="similarity">
    <text evidence="1 5">Belongs to the acylphosphatase family.</text>
</comment>
<dbReference type="SUPFAM" id="SSF54975">
    <property type="entry name" value="Acylphosphatase/BLUF domain-like"/>
    <property type="match status" value="1"/>
</dbReference>
<dbReference type="Pfam" id="PF00708">
    <property type="entry name" value="Acylphosphatase"/>
    <property type="match status" value="1"/>
</dbReference>
<evidence type="ECO:0000256" key="1">
    <source>
        <dbReference type="ARBA" id="ARBA00005614"/>
    </source>
</evidence>
<evidence type="ECO:0000256" key="2">
    <source>
        <dbReference type="ARBA" id="ARBA00012150"/>
    </source>
</evidence>
<comment type="caution">
    <text evidence="7">The sequence shown here is derived from an EMBL/GenBank/DDBJ whole genome shotgun (WGS) entry which is preliminary data.</text>
</comment>
<dbReference type="Proteomes" id="UP000178710">
    <property type="component" value="Unassembled WGS sequence"/>
</dbReference>